<keyword evidence="2" id="KW-1185">Reference proteome</keyword>
<evidence type="ECO:0000313" key="1">
    <source>
        <dbReference type="EMBL" id="GAA3721348.1"/>
    </source>
</evidence>
<organism evidence="1 2">
    <name type="scientific">Sphingomonas cynarae</name>
    <dbReference type="NCBI Taxonomy" id="930197"/>
    <lineage>
        <taxon>Bacteria</taxon>
        <taxon>Pseudomonadati</taxon>
        <taxon>Pseudomonadota</taxon>
        <taxon>Alphaproteobacteria</taxon>
        <taxon>Sphingomonadales</taxon>
        <taxon>Sphingomonadaceae</taxon>
        <taxon>Sphingomonas</taxon>
    </lineage>
</organism>
<sequence>MISTIAELDKARASCRKLVTRRSWFSAATAAVPFGAVGAISDVANLMNLLPRINRAFGLDPEQIDQLDEQMKEQIAILAGKLGNAFIGRYITETVVLTVVKRLGIQMASKTAASYVPVIGSGVAATISFAMMKAVGNAHINECYDLVRELIERSDTRPPTAPSTAA</sequence>
<comment type="caution">
    <text evidence="1">The sequence shown here is derived from an EMBL/GenBank/DDBJ whole genome shotgun (WGS) entry which is preliminary data.</text>
</comment>
<proteinExistence type="predicted"/>
<gene>
    <name evidence="1" type="ORF">GCM10022268_31980</name>
</gene>
<reference evidence="2" key="1">
    <citation type="journal article" date="2019" name="Int. J. Syst. Evol. Microbiol.">
        <title>The Global Catalogue of Microorganisms (GCM) 10K type strain sequencing project: providing services to taxonomists for standard genome sequencing and annotation.</title>
        <authorList>
            <consortium name="The Broad Institute Genomics Platform"/>
            <consortium name="The Broad Institute Genome Sequencing Center for Infectious Disease"/>
            <person name="Wu L."/>
            <person name="Ma J."/>
        </authorList>
    </citation>
    <scope>NUCLEOTIDE SEQUENCE [LARGE SCALE GENOMIC DNA]</scope>
    <source>
        <strain evidence="2">JCM 17498</strain>
    </source>
</reference>
<dbReference type="EMBL" id="BAABBF010000009">
    <property type="protein sequence ID" value="GAA3721348.1"/>
    <property type="molecule type" value="Genomic_DNA"/>
</dbReference>
<protein>
    <recommendedName>
        <fullName evidence="3">DUF697 domain-containing protein</fullName>
    </recommendedName>
</protein>
<dbReference type="Proteomes" id="UP001500523">
    <property type="component" value="Unassembled WGS sequence"/>
</dbReference>
<name>A0ABP7EMW0_9SPHN</name>
<accession>A0ABP7EMW0</accession>
<evidence type="ECO:0008006" key="3">
    <source>
        <dbReference type="Google" id="ProtNLM"/>
    </source>
</evidence>
<evidence type="ECO:0000313" key="2">
    <source>
        <dbReference type="Proteomes" id="UP001500523"/>
    </source>
</evidence>